<evidence type="ECO:0000313" key="3">
    <source>
        <dbReference type="Proteomes" id="UP000233837"/>
    </source>
</evidence>
<dbReference type="InterPro" id="IPR054722">
    <property type="entry name" value="PolX-like_BBD"/>
</dbReference>
<accession>A0A2I0VHQ8</accession>
<name>A0A2I0VHQ8_9ASPA</name>
<reference evidence="2 3" key="2">
    <citation type="journal article" date="2017" name="Nature">
        <title>The Apostasia genome and the evolution of orchids.</title>
        <authorList>
            <person name="Zhang G.Q."/>
            <person name="Liu K.W."/>
            <person name="Li Z."/>
            <person name="Lohaus R."/>
            <person name="Hsiao Y.Y."/>
            <person name="Niu S.C."/>
            <person name="Wang J.Y."/>
            <person name="Lin Y.C."/>
            <person name="Xu Q."/>
            <person name="Chen L.J."/>
            <person name="Yoshida K."/>
            <person name="Fujiwara S."/>
            <person name="Wang Z.W."/>
            <person name="Zhang Y.Q."/>
            <person name="Mitsuda N."/>
            <person name="Wang M."/>
            <person name="Liu G.H."/>
            <person name="Pecoraro L."/>
            <person name="Huang H.X."/>
            <person name="Xiao X.J."/>
            <person name="Lin M."/>
            <person name="Wu X.Y."/>
            <person name="Wu W.L."/>
            <person name="Chen Y.Y."/>
            <person name="Chang S.B."/>
            <person name="Sakamoto S."/>
            <person name="Ohme-Takagi M."/>
            <person name="Yagi M."/>
            <person name="Zeng S.J."/>
            <person name="Shen C.Y."/>
            <person name="Yeh C.M."/>
            <person name="Luo Y.B."/>
            <person name="Tsai W.C."/>
            <person name="Van de Peer Y."/>
            <person name="Liu Z.J."/>
        </authorList>
    </citation>
    <scope>NUCLEOTIDE SEQUENCE [LARGE SCALE GENOMIC DNA]</scope>
    <source>
        <tissue evidence="2">The whole plant</tissue>
    </source>
</reference>
<dbReference type="AlphaFoldDB" id="A0A2I0VHQ8"/>
<proteinExistence type="predicted"/>
<dbReference type="Pfam" id="PF22936">
    <property type="entry name" value="Pol_BBD"/>
    <property type="match status" value="1"/>
</dbReference>
<reference evidence="2 3" key="1">
    <citation type="journal article" date="2016" name="Sci. Rep.">
        <title>The Dendrobium catenatum Lindl. genome sequence provides insights into polysaccharide synthase, floral development and adaptive evolution.</title>
        <authorList>
            <person name="Zhang G.Q."/>
            <person name="Xu Q."/>
            <person name="Bian C."/>
            <person name="Tsai W.C."/>
            <person name="Yeh C.M."/>
            <person name="Liu K.W."/>
            <person name="Yoshida K."/>
            <person name="Zhang L.S."/>
            <person name="Chang S.B."/>
            <person name="Chen F."/>
            <person name="Shi Y."/>
            <person name="Su Y.Y."/>
            <person name="Zhang Y.Q."/>
            <person name="Chen L.J."/>
            <person name="Yin Y."/>
            <person name="Lin M."/>
            <person name="Huang H."/>
            <person name="Deng H."/>
            <person name="Wang Z.W."/>
            <person name="Zhu S.L."/>
            <person name="Zhao X."/>
            <person name="Deng C."/>
            <person name="Niu S.C."/>
            <person name="Huang J."/>
            <person name="Wang M."/>
            <person name="Liu G.H."/>
            <person name="Yang H.J."/>
            <person name="Xiao X.J."/>
            <person name="Hsiao Y.Y."/>
            <person name="Wu W.L."/>
            <person name="Chen Y.Y."/>
            <person name="Mitsuda N."/>
            <person name="Ohme-Takagi M."/>
            <person name="Luo Y.B."/>
            <person name="Van de Peer Y."/>
            <person name="Liu Z.J."/>
        </authorList>
    </citation>
    <scope>NUCLEOTIDE SEQUENCE [LARGE SCALE GENOMIC DNA]</scope>
    <source>
        <tissue evidence="2">The whole plant</tissue>
    </source>
</reference>
<gene>
    <name evidence="2" type="ORF">MA16_Dca027564</name>
</gene>
<evidence type="ECO:0000313" key="2">
    <source>
        <dbReference type="EMBL" id="PKU62904.1"/>
    </source>
</evidence>
<feature type="domain" description="Retrovirus-related Pol polyprotein from transposon TNT 1-94-like beta-barrel" evidence="1">
    <location>
        <begin position="1"/>
        <end position="69"/>
    </location>
</feature>
<organism evidence="2 3">
    <name type="scientific">Dendrobium catenatum</name>
    <dbReference type="NCBI Taxonomy" id="906689"/>
    <lineage>
        <taxon>Eukaryota</taxon>
        <taxon>Viridiplantae</taxon>
        <taxon>Streptophyta</taxon>
        <taxon>Embryophyta</taxon>
        <taxon>Tracheophyta</taxon>
        <taxon>Spermatophyta</taxon>
        <taxon>Magnoliopsida</taxon>
        <taxon>Liliopsida</taxon>
        <taxon>Asparagales</taxon>
        <taxon>Orchidaceae</taxon>
        <taxon>Epidendroideae</taxon>
        <taxon>Malaxideae</taxon>
        <taxon>Dendrobiinae</taxon>
        <taxon>Dendrobium</taxon>
    </lineage>
</organism>
<keyword evidence="3" id="KW-1185">Reference proteome</keyword>
<dbReference type="Proteomes" id="UP000233837">
    <property type="component" value="Unassembled WGS sequence"/>
</dbReference>
<dbReference type="EMBL" id="KZ504198">
    <property type="protein sequence ID" value="PKU62904.1"/>
    <property type="molecule type" value="Genomic_DNA"/>
</dbReference>
<evidence type="ECO:0000259" key="1">
    <source>
        <dbReference type="Pfam" id="PF22936"/>
    </source>
</evidence>
<sequence length="103" mass="11236">MTNRLENLTQVSAYTGSDQVTVGDGRSVPIAHTGTGLLPTPDRKLLLSNLLHIPSISYNLLSISNLVKENQISITFDPNGYVFKDLQTHNILLSGPCKMASIR</sequence>
<protein>
    <recommendedName>
        <fullName evidence="1">Retrovirus-related Pol polyprotein from transposon TNT 1-94-like beta-barrel domain-containing protein</fullName>
    </recommendedName>
</protein>